<dbReference type="PANTHER" id="PTHR21479:SF22">
    <property type="entry name" value="PROTEIN CBG07241"/>
    <property type="match status" value="1"/>
</dbReference>
<dbReference type="AlphaFoldDB" id="A0A6A5FV08"/>
<proteinExistence type="predicted"/>
<evidence type="ECO:0000256" key="1">
    <source>
        <dbReference type="SAM" id="SignalP"/>
    </source>
</evidence>
<gene>
    <name evidence="2" type="ORF">GCK72_022788</name>
</gene>
<protein>
    <submittedName>
        <fullName evidence="2">Uncharacterized protein</fullName>
    </submittedName>
</protein>
<feature type="signal peptide" evidence="1">
    <location>
        <begin position="1"/>
        <end position="19"/>
    </location>
</feature>
<evidence type="ECO:0000313" key="3">
    <source>
        <dbReference type="Proteomes" id="UP000483820"/>
    </source>
</evidence>
<reference evidence="2 3" key="1">
    <citation type="submission" date="2019-12" db="EMBL/GenBank/DDBJ databases">
        <title>Chromosome-level assembly of the Caenorhabditis remanei genome.</title>
        <authorList>
            <person name="Teterina A.A."/>
            <person name="Willis J.H."/>
            <person name="Phillips P.C."/>
        </authorList>
    </citation>
    <scope>NUCLEOTIDE SEQUENCE [LARGE SCALE GENOMIC DNA]</scope>
    <source>
        <strain evidence="2 3">PX506</strain>
        <tissue evidence="2">Whole organism</tissue>
    </source>
</reference>
<sequence length="138" mass="16193">MKLLSSLPLLLTFFRIATPTYFKANGTLTCDLQQAWCYYIQMTEVDNFRVTDDKVAFSGVHCVHGRDANYEIAGWQLVDGFRNYYFEIELSVTHNCSCPRNKRKVTREVASESVYKWRVDYNWNANLTQSGDFVDDYW</sequence>
<dbReference type="RefSeq" id="XP_003091092.2">
    <property type="nucleotide sequence ID" value="XM_003091044.2"/>
</dbReference>
<dbReference type="EMBL" id="WUAV01000006">
    <property type="protein sequence ID" value="KAF1746335.1"/>
    <property type="molecule type" value="Genomic_DNA"/>
</dbReference>
<evidence type="ECO:0000313" key="2">
    <source>
        <dbReference type="EMBL" id="KAF1746335.1"/>
    </source>
</evidence>
<organism evidence="2 3">
    <name type="scientific">Caenorhabditis remanei</name>
    <name type="common">Caenorhabditis vulgaris</name>
    <dbReference type="NCBI Taxonomy" id="31234"/>
    <lineage>
        <taxon>Eukaryota</taxon>
        <taxon>Metazoa</taxon>
        <taxon>Ecdysozoa</taxon>
        <taxon>Nematoda</taxon>
        <taxon>Chromadorea</taxon>
        <taxon>Rhabditida</taxon>
        <taxon>Rhabditina</taxon>
        <taxon>Rhabditomorpha</taxon>
        <taxon>Rhabditoidea</taxon>
        <taxon>Rhabditidae</taxon>
        <taxon>Peloderinae</taxon>
        <taxon>Caenorhabditis</taxon>
    </lineage>
</organism>
<keyword evidence="1" id="KW-0732">Signal</keyword>
<accession>A0A6A5FV08</accession>
<name>A0A6A5FV08_CAERE</name>
<dbReference type="KEGG" id="crq:GCK72_022788"/>
<dbReference type="GeneID" id="9797703"/>
<dbReference type="Proteomes" id="UP000483820">
    <property type="component" value="Chromosome X"/>
</dbReference>
<comment type="caution">
    <text evidence="2">The sequence shown here is derived from an EMBL/GenBank/DDBJ whole genome shotgun (WGS) entry which is preliminary data.</text>
</comment>
<dbReference type="InterPro" id="IPR008588">
    <property type="entry name" value="DUF870_CAE_spp"/>
</dbReference>
<dbReference type="CTD" id="9797703"/>
<dbReference type="PANTHER" id="PTHR21479">
    <property type="match status" value="1"/>
</dbReference>
<dbReference type="Pfam" id="PF05912">
    <property type="entry name" value="DUF870"/>
    <property type="match status" value="1"/>
</dbReference>
<feature type="chain" id="PRO_5025455015" evidence="1">
    <location>
        <begin position="20"/>
        <end position="138"/>
    </location>
</feature>